<accession>A0A8J8NRW5</accession>
<name>A0A8J8NRW5_HALGN</name>
<dbReference type="Proteomes" id="UP000785679">
    <property type="component" value="Unassembled WGS sequence"/>
</dbReference>
<evidence type="ECO:0000259" key="3">
    <source>
        <dbReference type="Pfam" id="PF00487"/>
    </source>
</evidence>
<reference evidence="4" key="1">
    <citation type="submission" date="2019-06" db="EMBL/GenBank/DDBJ databases">
        <authorList>
            <person name="Zheng W."/>
        </authorList>
    </citation>
    <scope>NUCLEOTIDE SEQUENCE</scope>
    <source>
        <strain evidence="4">QDHG01</strain>
    </source>
</reference>
<dbReference type="Pfam" id="PF00173">
    <property type="entry name" value="Cyt-b5"/>
    <property type="match status" value="1"/>
</dbReference>
<keyword evidence="1" id="KW-1133">Transmembrane helix</keyword>
<feature type="domain" description="Fatty acid desaturase" evidence="3">
    <location>
        <begin position="161"/>
        <end position="424"/>
    </location>
</feature>
<evidence type="ECO:0008006" key="6">
    <source>
        <dbReference type="Google" id="ProtNLM"/>
    </source>
</evidence>
<dbReference type="OrthoDB" id="260091at2759"/>
<dbReference type="SUPFAM" id="SSF55856">
    <property type="entry name" value="Cytochrome b5-like heme/steroid binding domain"/>
    <property type="match status" value="1"/>
</dbReference>
<dbReference type="CDD" id="cd03506">
    <property type="entry name" value="Delta6-FADS-like"/>
    <property type="match status" value="1"/>
</dbReference>
<evidence type="ECO:0000313" key="4">
    <source>
        <dbReference type="EMBL" id="TNV79963.1"/>
    </source>
</evidence>
<feature type="transmembrane region" description="Helical" evidence="1">
    <location>
        <begin position="331"/>
        <end position="350"/>
    </location>
</feature>
<dbReference type="GO" id="GO:0006629">
    <property type="term" value="P:lipid metabolic process"/>
    <property type="evidence" value="ECO:0007669"/>
    <property type="project" value="InterPro"/>
</dbReference>
<dbReference type="InterPro" id="IPR005804">
    <property type="entry name" value="FA_desaturase_dom"/>
</dbReference>
<comment type="caution">
    <text evidence="4">The sequence shown here is derived from an EMBL/GenBank/DDBJ whole genome shotgun (WGS) entry which is preliminary data.</text>
</comment>
<dbReference type="AlphaFoldDB" id="A0A8J8NRW5"/>
<keyword evidence="5" id="KW-1185">Reference proteome</keyword>
<dbReference type="InterPro" id="IPR001199">
    <property type="entry name" value="Cyt_B5-like_heme/steroid-bd"/>
</dbReference>
<gene>
    <name evidence="4" type="ORF">FGO68_gene808</name>
</gene>
<evidence type="ECO:0000259" key="2">
    <source>
        <dbReference type="Pfam" id="PF00173"/>
    </source>
</evidence>
<organism evidence="4 5">
    <name type="scientific">Halteria grandinella</name>
    <dbReference type="NCBI Taxonomy" id="5974"/>
    <lineage>
        <taxon>Eukaryota</taxon>
        <taxon>Sar</taxon>
        <taxon>Alveolata</taxon>
        <taxon>Ciliophora</taxon>
        <taxon>Intramacronucleata</taxon>
        <taxon>Spirotrichea</taxon>
        <taxon>Stichotrichia</taxon>
        <taxon>Sporadotrichida</taxon>
        <taxon>Halteriidae</taxon>
        <taxon>Halteria</taxon>
    </lineage>
</organism>
<dbReference type="InterPro" id="IPR012171">
    <property type="entry name" value="Fatty_acid_desaturase"/>
</dbReference>
<keyword evidence="1" id="KW-0812">Transmembrane</keyword>
<sequence>MQKVATVDSKYRQEYLHPSPLVNPTKTTLTTNDYKDKRIITKILGRYYDLTDFKHPAGPIAIACTDGRDATELFMSHHLFTKKDVKDILSQFEIKNPPEEIPDSGVYDWEHTMNDPFTIELHERARKMLGTDIKGNWKRNLEIGLLFIIALTQVYQFVQGYWHTLLTMPFSWWTFGVNIFHDASHFAWSKNWKINDLGMNVGFMFSIPYVWYHQHIIAHHSFPNVYGYDPDLYHSEDILRVSPDMEFVQAFVYQTISFIWVWLVAVPWGLMFMGMTQSSVREKYNRVVRFSRNKYLNPNEIIPRYLVFFVLFHLVPFYLHGFTFKGCMFSFWPIYVFSVCFMISSQINHLTPDTTDKFDKNFFKHQIITSHNVATGSKLVTLFTGGLNLQIEHHLFPSVNHAHLSKLFPIVQELSKKHNVSYTESPSLWRAVVRYFEHVRNYSYPEPQIKKKIE</sequence>
<dbReference type="GO" id="GO:0016020">
    <property type="term" value="C:membrane"/>
    <property type="evidence" value="ECO:0007669"/>
    <property type="project" value="TreeGrafter"/>
</dbReference>
<dbReference type="PANTHER" id="PTHR19353:SF15">
    <property type="entry name" value="CYTOCHROME B5 HEME-BINDING DOMAIN-CONTAINING PROTEIN"/>
    <property type="match status" value="1"/>
</dbReference>
<dbReference type="EMBL" id="RRYP01008175">
    <property type="protein sequence ID" value="TNV79963.1"/>
    <property type="molecule type" value="Genomic_DNA"/>
</dbReference>
<feature type="transmembrane region" description="Helical" evidence="1">
    <location>
        <begin position="301"/>
        <end position="319"/>
    </location>
</feature>
<evidence type="ECO:0000256" key="1">
    <source>
        <dbReference type="SAM" id="Phobius"/>
    </source>
</evidence>
<keyword evidence="1" id="KW-0472">Membrane</keyword>
<dbReference type="InterPro" id="IPR036400">
    <property type="entry name" value="Cyt_B5-like_heme/steroid_sf"/>
</dbReference>
<proteinExistence type="predicted"/>
<dbReference type="GO" id="GO:0016717">
    <property type="term" value="F:oxidoreductase activity, acting on paired donors, with oxidation of a pair of donors resulting in the reduction of molecular oxygen to two molecules of water"/>
    <property type="evidence" value="ECO:0007669"/>
    <property type="project" value="TreeGrafter"/>
</dbReference>
<feature type="domain" description="Cytochrome b5 heme-binding" evidence="2">
    <location>
        <begin position="33"/>
        <end position="94"/>
    </location>
</feature>
<evidence type="ECO:0000313" key="5">
    <source>
        <dbReference type="Proteomes" id="UP000785679"/>
    </source>
</evidence>
<dbReference type="Pfam" id="PF00487">
    <property type="entry name" value="FA_desaturase"/>
    <property type="match status" value="1"/>
</dbReference>
<dbReference type="PANTHER" id="PTHR19353">
    <property type="entry name" value="FATTY ACID DESATURASE 2"/>
    <property type="match status" value="1"/>
</dbReference>
<dbReference type="Gene3D" id="3.10.120.10">
    <property type="entry name" value="Cytochrome b5-like heme/steroid binding domain"/>
    <property type="match status" value="1"/>
</dbReference>
<feature type="transmembrane region" description="Helical" evidence="1">
    <location>
        <begin position="251"/>
        <end position="273"/>
    </location>
</feature>
<protein>
    <recommendedName>
        <fullName evidence="6">Fatty acid desaturase domain-containing protein</fullName>
    </recommendedName>
</protein>
<feature type="transmembrane region" description="Helical" evidence="1">
    <location>
        <begin position="143"/>
        <end position="162"/>
    </location>
</feature>